<name>A0A084R2D1_STAC4</name>
<keyword evidence="3" id="KW-1185">Reference proteome</keyword>
<evidence type="ECO:0000256" key="1">
    <source>
        <dbReference type="SAM" id="MobiDB-lite"/>
    </source>
</evidence>
<dbReference type="EMBL" id="KL659203">
    <property type="protein sequence ID" value="KFA70366.1"/>
    <property type="molecule type" value="Genomic_DNA"/>
</dbReference>
<evidence type="ECO:0000313" key="3">
    <source>
        <dbReference type="Proteomes" id="UP000028524"/>
    </source>
</evidence>
<organism evidence="2 3">
    <name type="scientific">Stachybotrys chlorohalonatus (strain IBT 40285)</name>
    <dbReference type="NCBI Taxonomy" id="1283841"/>
    <lineage>
        <taxon>Eukaryota</taxon>
        <taxon>Fungi</taxon>
        <taxon>Dikarya</taxon>
        <taxon>Ascomycota</taxon>
        <taxon>Pezizomycotina</taxon>
        <taxon>Sordariomycetes</taxon>
        <taxon>Hypocreomycetidae</taxon>
        <taxon>Hypocreales</taxon>
        <taxon>Stachybotryaceae</taxon>
        <taxon>Stachybotrys</taxon>
    </lineage>
</organism>
<dbReference type="Proteomes" id="UP000028524">
    <property type="component" value="Unassembled WGS sequence"/>
</dbReference>
<evidence type="ECO:0000313" key="2">
    <source>
        <dbReference type="EMBL" id="KFA70366.1"/>
    </source>
</evidence>
<dbReference type="HOGENOM" id="CLU_491051_0_0_1"/>
<dbReference type="InParanoid" id="A0A084R2D1"/>
<reference evidence="2 3" key="1">
    <citation type="journal article" date="2014" name="BMC Genomics">
        <title>Comparative genome sequencing reveals chemotype-specific gene clusters in the toxigenic black mold Stachybotrys.</title>
        <authorList>
            <person name="Semeiks J."/>
            <person name="Borek D."/>
            <person name="Otwinowski Z."/>
            <person name="Grishin N.V."/>
        </authorList>
    </citation>
    <scope>NUCLEOTIDE SEQUENCE [LARGE SCALE GENOMIC DNA]</scope>
    <source>
        <strain evidence="2 3">IBT 40285</strain>
    </source>
</reference>
<feature type="region of interest" description="Disordered" evidence="1">
    <location>
        <begin position="551"/>
        <end position="596"/>
    </location>
</feature>
<feature type="compositionally biased region" description="Polar residues" evidence="1">
    <location>
        <begin position="335"/>
        <end position="345"/>
    </location>
</feature>
<proteinExistence type="predicted"/>
<feature type="compositionally biased region" description="Polar residues" evidence="1">
    <location>
        <begin position="558"/>
        <end position="573"/>
    </location>
</feature>
<feature type="compositionally biased region" description="Polar residues" evidence="1">
    <location>
        <begin position="34"/>
        <end position="43"/>
    </location>
</feature>
<dbReference type="STRING" id="1283841.A0A084R2D1"/>
<feature type="region of interest" description="Disordered" evidence="1">
    <location>
        <begin position="18"/>
        <end position="45"/>
    </location>
</feature>
<dbReference type="AlphaFoldDB" id="A0A084R2D1"/>
<feature type="compositionally biased region" description="Basic and acidic residues" evidence="1">
    <location>
        <begin position="574"/>
        <end position="596"/>
    </location>
</feature>
<sequence length="596" mass="63115">MRKPRCFFRVNVRSRLTSAGGRNDDGAWPAHPQAESTDACSSGSGLGNRVATASALYWSGGAKPMQSFIGLQGSMFGWHRREQLPTNPVPTIPLSIDLPQVPHPPPKVMPWTVPLSSPNIFLPSPQTPKKPVCLRLDPAGRALSSCLATTGCVNLSIIWVAPWRDSRFPFAPATATAFPCLLALSSSSQRSFGRVSSHTPEWRHQISLKIPMVLDFFHVVGQDRQPHRRRPFSNWVKKLTTFKSSSDGDRPKRHRKAKNGPRTNNPYLQSAYISNGGPSGESACSFTTGQSGSNTSLDQPSRRSADGETPSTTGARSFAGTDNEGAHSIVAPSHGASSLAGTSRTAGGGIDSRRGGDSTFSSPAPSVRSLTTTLTTIQSLAPNGNGSAAPSHSTHLAQNAVHSIQFSQPFPTTSPASAIPPHLAPTGNPTNYVTATANNLWTDNASILTLASSSKQRRRRSMDTDASVRALAPSSLWGGSRESLPLSVLSSNIEASGMPATPGIHGNGPRLGAERTSIYSATGVAPALASERNSYYAGKGDGASVRSGLLGHGRTDSVGGNTAITTSHLTSTRELSDDRMERVEKEEYLSPGAREQ</sequence>
<feature type="compositionally biased region" description="Polar residues" evidence="1">
    <location>
        <begin position="261"/>
        <end position="273"/>
    </location>
</feature>
<protein>
    <submittedName>
        <fullName evidence="2">Uncharacterized protein</fullName>
    </submittedName>
</protein>
<feature type="compositionally biased region" description="Polar residues" evidence="1">
    <location>
        <begin position="282"/>
        <end position="299"/>
    </location>
</feature>
<gene>
    <name evidence="2" type="ORF">S40285_01751</name>
</gene>
<feature type="region of interest" description="Disordered" evidence="1">
    <location>
        <begin position="243"/>
        <end position="369"/>
    </location>
</feature>
<accession>A0A084R2D1</accession>
<dbReference type="OrthoDB" id="5377012at2759"/>